<feature type="modified residue" description="4-aspartylphosphate" evidence="1">
    <location>
        <position position="64"/>
    </location>
</feature>
<evidence type="ECO:0000313" key="4">
    <source>
        <dbReference type="Proteomes" id="UP000720124"/>
    </source>
</evidence>
<dbReference type="InterPro" id="IPR001789">
    <property type="entry name" value="Sig_transdc_resp-reg_receiver"/>
</dbReference>
<feature type="domain" description="Response regulatory" evidence="2">
    <location>
        <begin position="14"/>
        <end position="124"/>
    </location>
</feature>
<dbReference type="EMBL" id="JABTXI010000013">
    <property type="protein sequence ID" value="MBY3593557.1"/>
    <property type="molecule type" value="Genomic_DNA"/>
</dbReference>
<dbReference type="PROSITE" id="PS50110">
    <property type="entry name" value="RESPONSE_REGULATORY"/>
    <property type="match status" value="1"/>
</dbReference>
<keyword evidence="4" id="KW-1185">Reference proteome</keyword>
<organism evidence="3 4">
    <name type="scientific">Rhizobium bangladeshense</name>
    <dbReference type="NCBI Taxonomy" id="1138189"/>
    <lineage>
        <taxon>Bacteria</taxon>
        <taxon>Pseudomonadati</taxon>
        <taxon>Pseudomonadota</taxon>
        <taxon>Alphaproteobacteria</taxon>
        <taxon>Hyphomicrobiales</taxon>
        <taxon>Rhizobiaceae</taxon>
        <taxon>Rhizobium/Agrobacterium group</taxon>
        <taxon>Rhizobium</taxon>
    </lineage>
</organism>
<dbReference type="Gene3D" id="3.40.50.2300">
    <property type="match status" value="1"/>
</dbReference>
<name>A0ABS7LQ06_9HYPH</name>
<proteinExistence type="predicted"/>
<dbReference type="Pfam" id="PF00072">
    <property type="entry name" value="Response_reg"/>
    <property type="match status" value="1"/>
</dbReference>
<dbReference type="RefSeq" id="WP_064709950.1">
    <property type="nucleotide sequence ID" value="NZ_JABDWX010000014.1"/>
</dbReference>
<comment type="caution">
    <text evidence="3">The sequence shown here is derived from an EMBL/GenBank/DDBJ whole genome shotgun (WGS) entry which is preliminary data.</text>
</comment>
<dbReference type="SUPFAM" id="SSF52172">
    <property type="entry name" value="CheY-like"/>
    <property type="match status" value="1"/>
</dbReference>
<gene>
    <name evidence="3" type="ORF">HJA87_27255</name>
</gene>
<dbReference type="InterPro" id="IPR011006">
    <property type="entry name" value="CheY-like_superfamily"/>
</dbReference>
<evidence type="ECO:0000259" key="2">
    <source>
        <dbReference type="PROSITE" id="PS50110"/>
    </source>
</evidence>
<dbReference type="SMART" id="SM00448">
    <property type="entry name" value="REC"/>
    <property type="match status" value="1"/>
</dbReference>
<evidence type="ECO:0000313" key="3">
    <source>
        <dbReference type="EMBL" id="MBY3593557.1"/>
    </source>
</evidence>
<evidence type="ECO:0000256" key="1">
    <source>
        <dbReference type="PROSITE-ProRule" id="PRU00169"/>
    </source>
</evidence>
<reference evidence="3 4" key="1">
    <citation type="submission" date="2020-06" db="EMBL/GenBank/DDBJ databases">
        <title>Global-level population genomics: horizontal gene transfer, symbiosis and evolution in Rhizobia.</title>
        <authorList>
            <person name="Gai Y."/>
        </authorList>
    </citation>
    <scope>NUCLEOTIDE SEQUENCE [LARGE SCALE GENOMIC DNA]</scope>
    <source>
        <strain evidence="3 4">PLR6_1b</strain>
    </source>
</reference>
<keyword evidence="1" id="KW-0597">Phosphoprotein</keyword>
<dbReference type="Proteomes" id="UP000720124">
    <property type="component" value="Unassembled WGS sequence"/>
</dbReference>
<protein>
    <submittedName>
        <fullName evidence="3">Response regulator</fullName>
    </submittedName>
</protein>
<accession>A0ABS7LQ06</accession>
<sequence length="131" mass="14613">MEKNNQTRLFSGKRILVVEDEYFLADETRRRLEDLGATVVGPAANIRSALELIAVEQVDAAVLDVHLGDDLVFDVADELERREINFVFATGYDPSFIPQKYEGFALCEKPAELEKIAVALFGPADGLKRLN</sequence>